<dbReference type="GO" id="GO:0005829">
    <property type="term" value="C:cytosol"/>
    <property type="evidence" value="ECO:0007669"/>
    <property type="project" value="TreeGrafter"/>
</dbReference>
<keyword evidence="1" id="KW-0238">DNA-binding</keyword>
<evidence type="ECO:0000313" key="2">
    <source>
        <dbReference type="EMBL" id="BBF86871.1"/>
    </source>
</evidence>
<dbReference type="GO" id="GO:0003677">
    <property type="term" value="F:DNA binding"/>
    <property type="evidence" value="ECO:0007669"/>
    <property type="project" value="UniProtKB-KW"/>
</dbReference>
<gene>
    <name evidence="2" type="ORF">DLM_3279</name>
</gene>
<dbReference type="InterPro" id="IPR036388">
    <property type="entry name" value="WH-like_DNA-bd_sf"/>
</dbReference>
<dbReference type="InterPro" id="IPR000944">
    <property type="entry name" value="Tscrpt_reg_Rrf2"/>
</dbReference>
<keyword evidence="3" id="KW-1185">Reference proteome</keyword>
<evidence type="ECO:0000313" key="3">
    <source>
        <dbReference type="Proteomes" id="UP000198290"/>
    </source>
</evidence>
<dbReference type="InterPro" id="IPR036390">
    <property type="entry name" value="WH_DNA-bd_sf"/>
</dbReference>
<dbReference type="SUPFAM" id="SSF46785">
    <property type="entry name" value="Winged helix' DNA-binding domain"/>
    <property type="match status" value="1"/>
</dbReference>
<dbReference type="PANTHER" id="PTHR33221:SF4">
    <property type="entry name" value="HTH-TYPE TRANSCRIPTIONAL REPRESSOR NSRR"/>
    <property type="match status" value="1"/>
</dbReference>
<evidence type="ECO:0000256" key="1">
    <source>
        <dbReference type="ARBA" id="ARBA00023125"/>
    </source>
</evidence>
<dbReference type="Gene3D" id="1.10.10.10">
    <property type="entry name" value="Winged helix-like DNA-binding domain superfamily/Winged helix DNA-binding domain"/>
    <property type="match status" value="1"/>
</dbReference>
<dbReference type="NCBIfam" id="TIGR00738">
    <property type="entry name" value="rrf2_super"/>
    <property type="match status" value="1"/>
</dbReference>
<dbReference type="Proteomes" id="UP000198290">
    <property type="component" value="Chromosome"/>
</dbReference>
<reference evidence="3" key="1">
    <citation type="journal article" date="2017" name="Biotechnol. Biofuels">
        <title>Evaluation of environmental bacterial communities as a factor affecting the growth of duckweed Lemna minor.</title>
        <authorList>
            <person name="Ishizawa H."/>
            <person name="Kuroda M."/>
            <person name="Morikawa M."/>
            <person name="Ike M."/>
        </authorList>
    </citation>
    <scope>NUCLEOTIDE SEQUENCE [LARGE SCALE GENOMIC DNA]</scope>
    <source>
        <strain evidence="3">H3</strain>
    </source>
</reference>
<protein>
    <submittedName>
        <fullName evidence="2">Nitrite-sensitive transcriptional repressor NsrR</fullName>
    </submittedName>
</protein>
<dbReference type="KEGG" id="amah:DLM_3279"/>
<dbReference type="OrthoDB" id="9795923at2"/>
<organism evidence="2 3">
    <name type="scientific">Aquitalea magnusonii</name>
    <dbReference type="NCBI Taxonomy" id="332411"/>
    <lineage>
        <taxon>Bacteria</taxon>
        <taxon>Pseudomonadati</taxon>
        <taxon>Pseudomonadota</taxon>
        <taxon>Betaproteobacteria</taxon>
        <taxon>Neisseriales</taxon>
        <taxon>Chromobacteriaceae</taxon>
        <taxon>Aquitalea</taxon>
    </lineage>
</organism>
<dbReference type="RefSeq" id="WP_089085825.1">
    <property type="nucleotide sequence ID" value="NZ_AP018823.1"/>
</dbReference>
<dbReference type="Pfam" id="PF02082">
    <property type="entry name" value="Rrf2"/>
    <property type="match status" value="1"/>
</dbReference>
<reference evidence="3" key="3">
    <citation type="journal article" date="2017" name="Plant Physiol. Biochem.">
        <title>Differential oxidative and antioxidative response of duckweed Lemna minor toward plant growth promoting/inhibiting bacteria.</title>
        <authorList>
            <person name="Ishizawa H."/>
            <person name="Kuroda M."/>
            <person name="Morikawa M."/>
            <person name="Ike M."/>
        </authorList>
    </citation>
    <scope>NUCLEOTIDE SEQUENCE [LARGE SCALE GENOMIC DNA]</scope>
    <source>
        <strain evidence="3">H3</strain>
    </source>
</reference>
<dbReference type="STRING" id="332411.VI06_09605"/>
<name>A0A3G9GL24_9NEIS</name>
<proteinExistence type="predicted"/>
<dbReference type="PANTHER" id="PTHR33221">
    <property type="entry name" value="WINGED HELIX-TURN-HELIX TRANSCRIPTIONAL REGULATOR, RRF2 FAMILY"/>
    <property type="match status" value="1"/>
</dbReference>
<dbReference type="AlphaFoldDB" id="A0A3G9GL24"/>
<dbReference type="EMBL" id="AP018823">
    <property type="protein sequence ID" value="BBF86871.1"/>
    <property type="molecule type" value="Genomic_DNA"/>
</dbReference>
<reference evidence="2 3" key="2">
    <citation type="journal article" date="2017" name="Genome Announc.">
        <title>Draft genome sequence of Aquitalea magnusonii strain H3, a plant growth-promoting bacterium of duckweed Lemna minor.</title>
        <authorList>
            <person name="Ishizawa H."/>
            <person name="Kuroda M."/>
            <person name="Ike M."/>
        </authorList>
    </citation>
    <scope>NUCLEOTIDE SEQUENCE [LARGE SCALE GENOMIC DNA]</scope>
    <source>
        <strain evidence="2 3">H3</strain>
    </source>
</reference>
<sequence>MQLNRFTDLGLRVLMYLTHRDRAQPVTISEIAERFAVSRNHLVKVVHFMGLQGWLNNSRGKGGGLALAQAAEHYRLGQIIRVLEGNAPLIDCAEPPCALRQDCQLKAVLDLATQAFFSTLDGYTLRDIIASPTGEAIIRLHRQSTSLPPDDTSSDG</sequence>
<dbReference type="GO" id="GO:0003700">
    <property type="term" value="F:DNA-binding transcription factor activity"/>
    <property type="evidence" value="ECO:0007669"/>
    <property type="project" value="TreeGrafter"/>
</dbReference>
<dbReference type="PROSITE" id="PS51197">
    <property type="entry name" value="HTH_RRF2_2"/>
    <property type="match status" value="1"/>
</dbReference>
<accession>A0A3G9GL24</accession>